<dbReference type="PIRSF" id="PIRSF009414">
    <property type="entry name" value="LuxC"/>
    <property type="match status" value="1"/>
</dbReference>
<comment type="caution">
    <text evidence="9">The sequence shown here is derived from an EMBL/GenBank/DDBJ whole genome shotgun (WGS) entry which is preliminary data.</text>
</comment>
<evidence type="ECO:0000256" key="3">
    <source>
        <dbReference type="ARBA" id="ARBA00010915"/>
    </source>
</evidence>
<proteinExistence type="inferred from homology"/>
<keyword evidence="7" id="KW-0455">Luminescence</keyword>
<evidence type="ECO:0000256" key="7">
    <source>
        <dbReference type="ARBA" id="ARBA00023223"/>
    </source>
</evidence>
<comment type="function">
    <text evidence="1">LuxC is the fatty acid reductase enzyme responsible for synthesis of the aldehyde substrate for the luminescent reaction catalyzed by luciferase.</text>
</comment>
<evidence type="ECO:0000256" key="8">
    <source>
        <dbReference type="ARBA" id="ARBA00049412"/>
    </source>
</evidence>
<dbReference type="EMBL" id="VBOW01000073">
    <property type="protein sequence ID" value="TMQ56895.1"/>
    <property type="molecule type" value="Genomic_DNA"/>
</dbReference>
<protein>
    <recommendedName>
        <fullName evidence="4">long-chain-fatty-acyl-CoA reductase</fullName>
        <ecNumber evidence="4">1.2.1.50</ecNumber>
    </recommendedName>
</protein>
<sequence length="481" mass="51133">MTQGLFDAFYLPPGVERGAETSVQRFGPPHDAIELRLATVTPASLATWIESIRAARAERIARRPAAEIHRVLERVAQRFLDPQSPVRRNAVAWLTRSGRFSAPMVERALDDTFGPLAGGGVGRWVAGELGSATVLDRPTPDRKRLPRLAYGPEWMLHIYAGNVPGLPVWPLYSALAMKSAVLAKTSSQEPVLAPLLARTIAEEDADLGACIAVVWWKGGTVELDRAAIRLAPAVLAFGGENSTTNIAREAPPDSMLVLHGPKVSVGYIARASLTRAGLSSVASRAAYDVALYDQQGCLSPHAFFVERGGEIGPAAFASALGGELEALRDGLPRGAPEAARGARVQLYRAQARFEEALENRGTHVLASNEGTDWTLVYEDGARFEPTPAYRTVRVHAVDGVEEVAAALTPAARFIEAIGLEAKGPEKVALAAALASMGIPRIAPLGALQRPSLGGTHGGVHRLLPFLRWTTVESGPGSSSAS</sequence>
<comment type="pathway">
    <text evidence="2">Lipid metabolism; fatty acid reduction for biolumincescence.</text>
</comment>
<evidence type="ECO:0000313" key="10">
    <source>
        <dbReference type="Proteomes" id="UP000316852"/>
    </source>
</evidence>
<dbReference type="Proteomes" id="UP000316852">
    <property type="component" value="Unassembled WGS sequence"/>
</dbReference>
<evidence type="ECO:0000256" key="1">
    <source>
        <dbReference type="ARBA" id="ARBA00003277"/>
    </source>
</evidence>
<dbReference type="Gene3D" id="3.40.605.10">
    <property type="entry name" value="Aldehyde Dehydrogenase, Chain A, domain 1"/>
    <property type="match status" value="1"/>
</dbReference>
<evidence type="ECO:0000256" key="2">
    <source>
        <dbReference type="ARBA" id="ARBA00004908"/>
    </source>
</evidence>
<accession>A0A538SZU4</accession>
<dbReference type="GO" id="GO:0050062">
    <property type="term" value="F:long-chain-fatty-acyl-CoA reductase activity"/>
    <property type="evidence" value="ECO:0007669"/>
    <property type="project" value="UniProtKB-EC"/>
</dbReference>
<evidence type="ECO:0000256" key="6">
    <source>
        <dbReference type="ARBA" id="ARBA00023002"/>
    </source>
</evidence>
<keyword evidence="6" id="KW-0560">Oxidoreductase</keyword>
<dbReference type="SUPFAM" id="SSF53720">
    <property type="entry name" value="ALDH-like"/>
    <property type="match status" value="1"/>
</dbReference>
<name>A0A538SZU4_UNCEI</name>
<dbReference type="AlphaFoldDB" id="A0A538SZU4"/>
<evidence type="ECO:0000313" key="9">
    <source>
        <dbReference type="EMBL" id="TMQ56895.1"/>
    </source>
</evidence>
<feature type="non-terminal residue" evidence="9">
    <location>
        <position position="481"/>
    </location>
</feature>
<organism evidence="9 10">
    <name type="scientific">Eiseniibacteriota bacterium</name>
    <dbReference type="NCBI Taxonomy" id="2212470"/>
    <lineage>
        <taxon>Bacteria</taxon>
        <taxon>Candidatus Eiseniibacteriota</taxon>
    </lineage>
</organism>
<reference evidence="9 10" key="1">
    <citation type="journal article" date="2019" name="Nat. Microbiol.">
        <title>Mediterranean grassland soil C-N compound turnover is dependent on rainfall and depth, and is mediated by genomically divergent microorganisms.</title>
        <authorList>
            <person name="Diamond S."/>
            <person name="Andeer P.F."/>
            <person name="Li Z."/>
            <person name="Crits-Christoph A."/>
            <person name="Burstein D."/>
            <person name="Anantharaman K."/>
            <person name="Lane K.R."/>
            <person name="Thomas B.C."/>
            <person name="Pan C."/>
            <person name="Northen T.R."/>
            <person name="Banfield J.F."/>
        </authorList>
    </citation>
    <scope>NUCLEOTIDE SEQUENCE [LARGE SCALE GENOMIC DNA]</scope>
    <source>
        <strain evidence="9">WS_6</strain>
    </source>
</reference>
<dbReference type="GO" id="GO:0008218">
    <property type="term" value="P:bioluminescence"/>
    <property type="evidence" value="ECO:0007669"/>
    <property type="project" value="UniProtKB-KW"/>
</dbReference>
<evidence type="ECO:0000256" key="5">
    <source>
        <dbReference type="ARBA" id="ARBA00022857"/>
    </source>
</evidence>
<gene>
    <name evidence="9" type="ORF">E6K76_11910</name>
</gene>
<dbReference type="GO" id="GO:0003995">
    <property type="term" value="F:acyl-CoA dehydrogenase activity"/>
    <property type="evidence" value="ECO:0007669"/>
    <property type="project" value="InterPro"/>
</dbReference>
<evidence type="ECO:0000256" key="4">
    <source>
        <dbReference type="ARBA" id="ARBA00013020"/>
    </source>
</evidence>
<dbReference type="UniPathway" id="UPA00569"/>
<dbReference type="InterPro" id="IPR008670">
    <property type="entry name" value="CoA_reduct_LuxC"/>
</dbReference>
<comment type="similarity">
    <text evidence="3">Belongs to the LuxC family.</text>
</comment>
<keyword evidence="5" id="KW-0521">NADP</keyword>
<dbReference type="EC" id="1.2.1.50" evidence="4"/>
<comment type="catalytic activity">
    <reaction evidence="8">
        <text>a long-chain fatty aldehyde + NADP(+) + CoA = a long-chain fatty acyl-CoA + NADPH + H(+)</text>
        <dbReference type="Rhea" id="RHEA:15437"/>
        <dbReference type="ChEBI" id="CHEBI:15378"/>
        <dbReference type="ChEBI" id="CHEBI:17176"/>
        <dbReference type="ChEBI" id="CHEBI:57287"/>
        <dbReference type="ChEBI" id="CHEBI:57783"/>
        <dbReference type="ChEBI" id="CHEBI:58349"/>
        <dbReference type="ChEBI" id="CHEBI:83139"/>
        <dbReference type="EC" id="1.2.1.50"/>
    </reaction>
</comment>
<dbReference type="Pfam" id="PF05893">
    <property type="entry name" value="LuxC"/>
    <property type="match status" value="1"/>
</dbReference>
<dbReference type="InterPro" id="IPR016162">
    <property type="entry name" value="Ald_DH_N"/>
</dbReference>
<dbReference type="InterPro" id="IPR016161">
    <property type="entry name" value="Ald_DH/histidinol_DH"/>
</dbReference>